<dbReference type="InterPro" id="IPR049551">
    <property type="entry name" value="PKS_DH_C"/>
</dbReference>
<evidence type="ECO:0000259" key="11">
    <source>
        <dbReference type="PROSITE" id="PS52019"/>
    </source>
</evidence>
<dbReference type="Pfam" id="PF08659">
    <property type="entry name" value="KR"/>
    <property type="match status" value="1"/>
</dbReference>
<dbReference type="EMBL" id="JAAMPI010000058">
    <property type="protein sequence ID" value="KAF4636598.1"/>
    <property type="molecule type" value="Genomic_DNA"/>
</dbReference>
<sequence>MHSDPSNSVEGAESEAIAIVGLSCRFPGEASSPEEFWKLLVSGRSARTEIPADRFNIDAFYHSNSERTDSLNVRHGHFLKGDLSTFDAPFFSIHGNEAACMDPQQRGLLETSYRALENAGIRLEDVAGSNTSVFIGSISHEFEWLAVRDPEQWPRYFSTGTGPSMLSNRISWFYNFTGPSMTIDTACSSSLQAVHLACQSILRGDSNMGIAGGSNLILNPETMVALSNLGFLSPDGISYSFDHRANGYARGEGWGLVIVKKLSDALRDGNTIRAVIRATGSNQDGRTPGISQPSKAAQVSMIRKAYESAGLDFGDTGLFEAHGTGTAVGDPIEAGAIAEVFHGHIEAGSQLLVGATKSAIGHLEGASGIAGLIKAVFAVEKGLIPPNVWMEKLNPKVPAEKWKLKFPTQVEPWPPKPVRRASINSFGFGGANAHIVIDDARSYLAQRYQEPIYNGKSNSLFGSSPRPNDLLSSGSTHESTDIDGDIASKLEPNENTDLKDNSATIRNASQAMTTRVFVLSGADEAGIGRIAEGLAKHMAELPRHQTDAMYLQMLAYTLSEHRSMLPWRSFATGGTIEQLRHQLLHQLAPPYRPSNAPTLGFIFTGQGAQWAGMGRELLVFPVFEQSIRSADAFLKSLGCCWSAWDEIQLDVGTSNIDKAEYSQALCTALQVALVDLLISWAIFPAKVVGHSSGEIAAAYCAGCISRESAWRISYCRGIVSARLIATQTHPGAMMAVALSETDIAPYLSASKLSENESEVTIGCFNDVKNLTLTGSYAQMSKVRDALEHKGIFCRLLNVPIAYHSRAMETVAKEYQSMLQNISGGSTSHSEAELPEMYSSLTGSKASKEALRQSTYWVQNLLSPVRFAEAMEAMMKDTQVVETIEAGFGTTPRLVVEIGPHFALRRSVESITLETGNSKSEYLSVLQRDHDALTTAANFIGGLFSNGCNAAIAIANFNQRGQGIPDRHSYMLTNLPEYPFNHTQNYWNESRISKNFRLREHEKHGLLGVRVPDWNTLAPRWRNIIRASENTWIQDHKFNGVSLYPGAGTLVMAIEAAYQLADLDRTPSGFRLQNVQFLRPLLLDLDSQSKCTEVQVQLKPLKIHDGAFKCRYSFSIYQVGGESDWVEVCQGIVNTEYSENTRPSQQLLSKGAEFSEGVRVCRKIINSQAFYEAMASYSYDFGPKFKSLRRIAYSDHNTAIASIGLEDWAADGSSVFEHAKVQKHVIHPTVLDAVLQIAGVILITGRDLPTPSMVPTLIEHMWISSALVSSPSSSSTPREMQVFGKSTFAGYREADFSIIGRCVEGGTPCLLIDGYRGTDISTVGLHGKAGNQWRRLCFELEWKPDVATMENATLEDYLRKDSMNIDGSSLIEDIKLVCLYFLFEAVSRNISSNQTHFQRYIEWMKHQLESDSAQRQLQSATGKALFNDRKSLELFLNRMESGSPEGRLYVVVGRQLIDILEGRADPLELLFGGDLAQDFYQGDSFLVGYENLTRYMDLLAHKDSNMRILEIGAGTGGASRQVLGAIGSAGTEHHPRAPRFEIYDYTDISSKFLESAREEFKHHADRMRFRALDISKAPSAQGFDEGSFDLILASNVLHATEDIIQTLKHVRWLLRPGGKLVMLEVSKVDSWRIGFPFGLLPGWWLGKEPYRRWGPALSTIEWHQALIAAGFAGLDVCVHDHDCEDYQTQTLLVSEAMEGPVVLDGLSSAKQFTTDVVFIIEKCSTFQQALAREMCEHFPDSARCQLTTPEDGKGLNLASKLCVFLLELDGPILHKMSPEIFDIVKKAAQQADTILWLGTGDDSARDPKTELVTGFGHTLVSERQDLIFVSMMLGDLQNFTDICRLAWQVISERHQCPAQDAETDYLHRNGVLFIPRLVEANQLNNEVFRQTVGQLPAKHALGDNTERALTLTIGSPGILDSLCFDDISDIGECARNELEITVKATGVCYRDVLTALGQVPSDYLGLECSGIVSNVGASVRDLRPGDRVLCCARGAYRNRVRCDAALAIKIPVHMTFAQAAASPVSFLTAYYALYGVGQIQDARSVLVHSGAEGTGQVAIQLAKLENVNIIVTTSTQEKKDFLAGRYIIPKDHIILSRGQSIAFEVERITQGRGVDIVLSSLTGEAMLDDMKCVATFGKYISTAAPELAASSQQIQLPSNIALSHIDIGEMIMRAPNQVNKILSHMLNLAIANPDPLMPPYPLQVFRSEEIESVFRLMQADKIFGKAVIEYSESDVVSTVPSARPKMIFDKMATYLISGGLGGIGRSVARWMADAGARHLILLSRSGPHREEHFELLEELRGKGVNVLAPACDVSNREALLRTMQDWQKTMPPVRGCIQGAMVLKDILFENMSLLDYNVPLPPKLDGSWNLHDLLPDDLDFFVMLSASNGAMGNAGQSNYASANTFQDALARHRVASGQRCSSLALGLVQQVGYVAERSKLLDDFLAAGHLAITEIELHAMLDYLCATTNKEVWGANIITGINVPAALKKRGLEGRPMLKKPMFRHLRQMDRLSGSEVPVAEQVHEVSVASLLSEAETREEAGVLMVDLLVKRLSKALFISERDIDILKPASGYAIDSLVAVELRYWFMKEVKAEMTVFDILQSESIAQLGLAALAKSTLCRWQ</sequence>
<dbReference type="InterPro" id="IPR016035">
    <property type="entry name" value="Acyl_Trfase/lysoPLipase"/>
</dbReference>
<feature type="region of interest" description="N-terminal hotdog fold" evidence="8">
    <location>
        <begin position="1003"/>
        <end position="1139"/>
    </location>
</feature>
<dbReference type="SMART" id="SM00827">
    <property type="entry name" value="PKS_AT"/>
    <property type="match status" value="1"/>
</dbReference>
<dbReference type="InterPro" id="IPR014030">
    <property type="entry name" value="Ketoacyl_synth_N"/>
</dbReference>
<dbReference type="InterPro" id="IPR020841">
    <property type="entry name" value="PKS_Beta-ketoAc_synthase_dom"/>
</dbReference>
<dbReference type="InterPro" id="IPR013149">
    <property type="entry name" value="ADH-like_C"/>
</dbReference>
<dbReference type="Gene3D" id="3.40.50.720">
    <property type="entry name" value="NAD(P)-binding Rossmann-like Domain"/>
    <property type="match status" value="1"/>
</dbReference>
<dbReference type="InterPro" id="IPR020807">
    <property type="entry name" value="PKS_DH"/>
</dbReference>
<dbReference type="Gene3D" id="3.90.180.10">
    <property type="entry name" value="Medium-chain alcohol dehydrogenases, catalytic domain"/>
    <property type="match status" value="1"/>
</dbReference>
<keyword evidence="1" id="KW-0596">Phosphopantetheine</keyword>
<dbReference type="CDD" id="cd02440">
    <property type="entry name" value="AdoMet_MTases"/>
    <property type="match status" value="1"/>
</dbReference>
<keyword evidence="2" id="KW-0597">Phosphoprotein</keyword>
<dbReference type="Pfam" id="PF08240">
    <property type="entry name" value="ADH_N"/>
    <property type="match status" value="1"/>
</dbReference>
<dbReference type="InterPro" id="IPR001227">
    <property type="entry name" value="Ac_transferase_dom_sf"/>
</dbReference>
<dbReference type="SMART" id="SM00822">
    <property type="entry name" value="PKS_KR"/>
    <property type="match status" value="1"/>
</dbReference>
<evidence type="ECO:0000256" key="1">
    <source>
        <dbReference type="ARBA" id="ARBA00022450"/>
    </source>
</evidence>
<dbReference type="Pfam" id="PF14765">
    <property type="entry name" value="PS-DH"/>
    <property type="match status" value="1"/>
</dbReference>
<evidence type="ECO:0008006" key="14">
    <source>
        <dbReference type="Google" id="ProtNLM"/>
    </source>
</evidence>
<dbReference type="Proteomes" id="UP000566819">
    <property type="component" value="Unassembled WGS sequence"/>
</dbReference>
<dbReference type="InterPro" id="IPR018201">
    <property type="entry name" value="Ketoacyl_synth_AS"/>
</dbReference>
<feature type="region of interest" description="Disordered" evidence="9">
    <location>
        <begin position="456"/>
        <end position="501"/>
    </location>
</feature>
<dbReference type="InterPro" id="IPR050091">
    <property type="entry name" value="PKS_NRPS_Biosynth_Enz"/>
</dbReference>
<evidence type="ECO:0000313" key="12">
    <source>
        <dbReference type="EMBL" id="KAF4636598.1"/>
    </source>
</evidence>
<evidence type="ECO:0000256" key="9">
    <source>
        <dbReference type="SAM" id="MobiDB-lite"/>
    </source>
</evidence>
<feature type="region of interest" description="C-terminal hotdog fold" evidence="8">
    <location>
        <begin position="1158"/>
        <end position="1325"/>
    </location>
</feature>
<dbReference type="InterPro" id="IPR049900">
    <property type="entry name" value="PKS_mFAS_DH"/>
</dbReference>
<dbReference type="SMART" id="SM00825">
    <property type="entry name" value="PKS_KS"/>
    <property type="match status" value="1"/>
</dbReference>
<keyword evidence="7" id="KW-0012">Acyltransferase</keyword>
<dbReference type="SUPFAM" id="SSF53335">
    <property type="entry name" value="S-adenosyl-L-methionine-dependent methyltransferases"/>
    <property type="match status" value="1"/>
</dbReference>
<feature type="active site" description="Proton donor; for dehydratase activity" evidence="8">
    <location>
        <position position="1231"/>
    </location>
</feature>
<keyword evidence="3" id="KW-0808">Transferase</keyword>
<evidence type="ECO:0000256" key="3">
    <source>
        <dbReference type="ARBA" id="ARBA00022679"/>
    </source>
</evidence>
<dbReference type="PROSITE" id="PS52004">
    <property type="entry name" value="KS3_2"/>
    <property type="match status" value="1"/>
</dbReference>
<organism evidence="12 13">
    <name type="scientific">Cudoniella acicularis</name>
    <dbReference type="NCBI Taxonomy" id="354080"/>
    <lineage>
        <taxon>Eukaryota</taxon>
        <taxon>Fungi</taxon>
        <taxon>Dikarya</taxon>
        <taxon>Ascomycota</taxon>
        <taxon>Pezizomycotina</taxon>
        <taxon>Leotiomycetes</taxon>
        <taxon>Helotiales</taxon>
        <taxon>Tricladiaceae</taxon>
        <taxon>Cudoniella</taxon>
    </lineage>
</organism>
<dbReference type="InterPro" id="IPR020843">
    <property type="entry name" value="ER"/>
</dbReference>
<dbReference type="OrthoDB" id="329835at2759"/>
<dbReference type="GO" id="GO:0016491">
    <property type="term" value="F:oxidoreductase activity"/>
    <property type="evidence" value="ECO:0007669"/>
    <property type="project" value="UniProtKB-KW"/>
</dbReference>
<dbReference type="SUPFAM" id="SSF53901">
    <property type="entry name" value="Thiolase-like"/>
    <property type="match status" value="1"/>
</dbReference>
<dbReference type="PANTHER" id="PTHR43775:SF29">
    <property type="entry name" value="ASPERFURANONE POLYKETIDE SYNTHASE AFOG-RELATED"/>
    <property type="match status" value="1"/>
</dbReference>
<feature type="domain" description="PKS/mFAS DH" evidence="11">
    <location>
        <begin position="1003"/>
        <end position="1325"/>
    </location>
</feature>
<dbReference type="InterPro" id="IPR014031">
    <property type="entry name" value="Ketoacyl_synth_C"/>
</dbReference>
<dbReference type="InterPro" id="IPR057326">
    <property type="entry name" value="KR_dom"/>
</dbReference>
<keyword evidence="5" id="KW-0560">Oxidoreductase</keyword>
<dbReference type="SMART" id="SM00823">
    <property type="entry name" value="PKS_PP"/>
    <property type="match status" value="1"/>
</dbReference>
<dbReference type="PROSITE" id="PS52019">
    <property type="entry name" value="PKS_MFAS_DH"/>
    <property type="match status" value="1"/>
</dbReference>
<feature type="domain" description="Ketosynthase family 3 (KS3)" evidence="10">
    <location>
        <begin position="14"/>
        <end position="439"/>
    </location>
</feature>
<keyword evidence="4" id="KW-0521">NADP</keyword>
<dbReference type="Gene3D" id="3.40.50.150">
    <property type="entry name" value="Vaccinia Virus protein VP39"/>
    <property type="match status" value="1"/>
</dbReference>
<dbReference type="InterPro" id="IPR032821">
    <property type="entry name" value="PKS_assoc"/>
</dbReference>
<evidence type="ECO:0000256" key="2">
    <source>
        <dbReference type="ARBA" id="ARBA00022553"/>
    </source>
</evidence>
<dbReference type="InterPro" id="IPR013217">
    <property type="entry name" value="Methyltransf_12"/>
</dbReference>
<dbReference type="InterPro" id="IPR056501">
    <property type="entry name" value="NAD-bd_HRPKS_sdrA"/>
</dbReference>
<dbReference type="GO" id="GO:0044550">
    <property type="term" value="P:secondary metabolite biosynthetic process"/>
    <property type="evidence" value="ECO:0007669"/>
    <property type="project" value="TreeGrafter"/>
</dbReference>
<evidence type="ECO:0000256" key="6">
    <source>
        <dbReference type="ARBA" id="ARBA00023268"/>
    </source>
</evidence>
<gene>
    <name evidence="12" type="ORF">G7Y89_g1488</name>
</gene>
<dbReference type="Pfam" id="PF16197">
    <property type="entry name" value="KAsynt_C_assoc"/>
    <property type="match status" value="1"/>
</dbReference>
<dbReference type="SUPFAM" id="SSF55048">
    <property type="entry name" value="Probable ACP-binding domain of malonyl-CoA ACP transacylase"/>
    <property type="match status" value="1"/>
</dbReference>
<dbReference type="Pfam" id="PF23114">
    <property type="entry name" value="NAD-bd_HRPKS_sdrA"/>
    <property type="match status" value="1"/>
</dbReference>
<feature type="active site" description="Proton acceptor; for dehydratase activity" evidence="8">
    <location>
        <position position="1035"/>
    </location>
</feature>
<dbReference type="Gene3D" id="3.40.47.10">
    <property type="match status" value="1"/>
</dbReference>
<dbReference type="CDD" id="cd00833">
    <property type="entry name" value="PKS"/>
    <property type="match status" value="1"/>
</dbReference>
<feature type="compositionally biased region" description="Polar residues" evidence="9">
    <location>
        <begin position="456"/>
        <end position="477"/>
    </location>
</feature>
<dbReference type="InterPro" id="IPR029063">
    <property type="entry name" value="SAM-dependent_MTases_sf"/>
</dbReference>
<dbReference type="InterPro" id="IPR009081">
    <property type="entry name" value="PP-bd_ACP"/>
</dbReference>
<dbReference type="SMART" id="SM00826">
    <property type="entry name" value="PKS_DH"/>
    <property type="match status" value="1"/>
</dbReference>
<evidence type="ECO:0000256" key="4">
    <source>
        <dbReference type="ARBA" id="ARBA00022857"/>
    </source>
</evidence>
<reference evidence="12 13" key="1">
    <citation type="submission" date="2020-03" db="EMBL/GenBank/DDBJ databases">
        <title>Draft Genome Sequence of Cudoniella acicularis.</title>
        <authorList>
            <person name="Buettner E."/>
            <person name="Kellner H."/>
        </authorList>
    </citation>
    <scope>NUCLEOTIDE SEQUENCE [LARGE SCALE GENOMIC DNA]</scope>
    <source>
        <strain evidence="12 13">DSM 108380</strain>
    </source>
</reference>
<dbReference type="GO" id="GO:0031177">
    <property type="term" value="F:phosphopantetheine binding"/>
    <property type="evidence" value="ECO:0007669"/>
    <property type="project" value="InterPro"/>
</dbReference>
<name>A0A8H4W6Y9_9HELO</name>
<dbReference type="Gene3D" id="3.10.129.110">
    <property type="entry name" value="Polyketide synthase dehydratase"/>
    <property type="match status" value="1"/>
</dbReference>
<dbReference type="Pfam" id="PF21089">
    <property type="entry name" value="PKS_DH_N"/>
    <property type="match status" value="1"/>
</dbReference>
<comment type="caution">
    <text evidence="12">The sequence shown here is derived from an EMBL/GenBank/DDBJ whole genome shotgun (WGS) entry which is preliminary data.</text>
</comment>
<evidence type="ECO:0000256" key="5">
    <source>
        <dbReference type="ARBA" id="ARBA00023002"/>
    </source>
</evidence>
<dbReference type="PANTHER" id="PTHR43775">
    <property type="entry name" value="FATTY ACID SYNTHASE"/>
    <property type="match status" value="1"/>
</dbReference>
<dbReference type="PROSITE" id="PS00606">
    <property type="entry name" value="KS3_1"/>
    <property type="match status" value="1"/>
</dbReference>
<dbReference type="Pfam" id="PF00698">
    <property type="entry name" value="Acyl_transf_1"/>
    <property type="match status" value="1"/>
</dbReference>
<dbReference type="Pfam" id="PF00109">
    <property type="entry name" value="ketoacyl-synt"/>
    <property type="match status" value="1"/>
</dbReference>
<dbReference type="InterPro" id="IPR049552">
    <property type="entry name" value="PKS_DH_N"/>
</dbReference>
<dbReference type="Pfam" id="PF02801">
    <property type="entry name" value="Ketoacyl-synt_C"/>
    <property type="match status" value="1"/>
</dbReference>
<dbReference type="InterPro" id="IPR016036">
    <property type="entry name" value="Malonyl_transacylase_ACP-bd"/>
</dbReference>
<evidence type="ECO:0000259" key="10">
    <source>
        <dbReference type="PROSITE" id="PS52004"/>
    </source>
</evidence>
<dbReference type="CDD" id="cd05274">
    <property type="entry name" value="KR_FAS_SDR_x"/>
    <property type="match status" value="1"/>
</dbReference>
<dbReference type="Pfam" id="PF23297">
    <property type="entry name" value="ACP_SdgA_C"/>
    <property type="match status" value="1"/>
</dbReference>
<dbReference type="SUPFAM" id="SSF51735">
    <property type="entry name" value="NAD(P)-binding Rossmann-fold domains"/>
    <property type="match status" value="2"/>
</dbReference>
<dbReference type="InterPro" id="IPR036291">
    <property type="entry name" value="NAD(P)-bd_dom_sf"/>
</dbReference>
<proteinExistence type="predicted"/>
<dbReference type="SUPFAM" id="SSF52151">
    <property type="entry name" value="FabD/lysophospholipase-like"/>
    <property type="match status" value="1"/>
</dbReference>
<dbReference type="Pfam" id="PF08242">
    <property type="entry name" value="Methyltransf_12"/>
    <property type="match status" value="1"/>
</dbReference>
<dbReference type="InterPro" id="IPR013968">
    <property type="entry name" value="PKS_KR"/>
</dbReference>
<evidence type="ECO:0000256" key="8">
    <source>
        <dbReference type="PROSITE-ProRule" id="PRU01363"/>
    </source>
</evidence>
<dbReference type="InterPro" id="IPR042104">
    <property type="entry name" value="PKS_dehydratase_sf"/>
</dbReference>
<dbReference type="SMART" id="SM00829">
    <property type="entry name" value="PKS_ER"/>
    <property type="match status" value="1"/>
</dbReference>
<dbReference type="GO" id="GO:0004312">
    <property type="term" value="F:fatty acid synthase activity"/>
    <property type="evidence" value="ECO:0007669"/>
    <property type="project" value="TreeGrafter"/>
</dbReference>
<dbReference type="GO" id="GO:0004315">
    <property type="term" value="F:3-oxoacyl-[acyl-carrier-protein] synthase activity"/>
    <property type="evidence" value="ECO:0007669"/>
    <property type="project" value="InterPro"/>
</dbReference>
<dbReference type="Gene3D" id="3.40.366.10">
    <property type="entry name" value="Malonyl-Coenzyme A Acyl Carrier Protein, domain 2"/>
    <property type="match status" value="1"/>
</dbReference>
<feature type="compositionally biased region" description="Basic and acidic residues" evidence="9">
    <location>
        <begin position="486"/>
        <end position="500"/>
    </location>
</feature>
<protein>
    <recommendedName>
        <fullName evidence="14">Polyketide synthase</fullName>
    </recommendedName>
</protein>
<dbReference type="GO" id="GO:0006633">
    <property type="term" value="P:fatty acid biosynthetic process"/>
    <property type="evidence" value="ECO:0007669"/>
    <property type="project" value="InterPro"/>
</dbReference>
<keyword evidence="13" id="KW-1185">Reference proteome</keyword>
<dbReference type="InterPro" id="IPR020806">
    <property type="entry name" value="PKS_PP-bd"/>
</dbReference>
<dbReference type="InterPro" id="IPR016039">
    <property type="entry name" value="Thiolase-like"/>
</dbReference>
<evidence type="ECO:0000256" key="7">
    <source>
        <dbReference type="ARBA" id="ARBA00023315"/>
    </source>
</evidence>
<keyword evidence="6" id="KW-0511">Multifunctional enzyme</keyword>
<dbReference type="CDD" id="cd05195">
    <property type="entry name" value="enoyl_red"/>
    <property type="match status" value="1"/>
</dbReference>
<dbReference type="Gene3D" id="3.30.70.3290">
    <property type="match status" value="1"/>
</dbReference>
<dbReference type="SUPFAM" id="SSF50129">
    <property type="entry name" value="GroES-like"/>
    <property type="match status" value="1"/>
</dbReference>
<evidence type="ECO:0000313" key="13">
    <source>
        <dbReference type="Proteomes" id="UP000566819"/>
    </source>
</evidence>
<accession>A0A8H4W6Y9</accession>
<dbReference type="InterPro" id="IPR011032">
    <property type="entry name" value="GroES-like_sf"/>
</dbReference>
<dbReference type="InterPro" id="IPR014043">
    <property type="entry name" value="Acyl_transferase_dom"/>
</dbReference>
<dbReference type="Pfam" id="PF00107">
    <property type="entry name" value="ADH_zinc_N"/>
    <property type="match status" value="1"/>
</dbReference>
<dbReference type="InterPro" id="IPR013154">
    <property type="entry name" value="ADH-like_N"/>
</dbReference>